<comment type="caution">
    <text evidence="3">The sequence shown here is derived from an EMBL/GenBank/DDBJ whole genome shotgun (WGS) entry which is preliminary data.</text>
</comment>
<accession>A0A372GIA3</accession>
<organism evidence="3 4">
    <name type="scientific">Actinomadura spongiicola</name>
    <dbReference type="NCBI Taxonomy" id="2303421"/>
    <lineage>
        <taxon>Bacteria</taxon>
        <taxon>Bacillati</taxon>
        <taxon>Actinomycetota</taxon>
        <taxon>Actinomycetes</taxon>
        <taxon>Streptosporangiales</taxon>
        <taxon>Thermomonosporaceae</taxon>
        <taxon>Actinomadura</taxon>
    </lineage>
</organism>
<dbReference type="Pfam" id="PF04149">
    <property type="entry name" value="DUF397"/>
    <property type="match status" value="1"/>
</dbReference>
<gene>
    <name evidence="3" type="ORF">D0T12_14985</name>
</gene>
<protein>
    <submittedName>
        <fullName evidence="3">DUF397 domain-containing protein</fullName>
    </submittedName>
</protein>
<evidence type="ECO:0000256" key="1">
    <source>
        <dbReference type="SAM" id="MobiDB-lite"/>
    </source>
</evidence>
<sequence length="68" mass="7354">MSTFKPSSVHWRKSSCSDQEGGNCVEVGRAVSVVAFRDSKDPEGPVLAVGRAAFEELVNGIRAGRFDR</sequence>
<evidence type="ECO:0000259" key="2">
    <source>
        <dbReference type="Pfam" id="PF04149"/>
    </source>
</evidence>
<keyword evidence="4" id="KW-1185">Reference proteome</keyword>
<reference evidence="3 4" key="1">
    <citation type="submission" date="2018-08" db="EMBL/GenBank/DDBJ databases">
        <title>Actinomadura spongicola sp. nov., isolated from marine sponge Leucetta chagosensis.</title>
        <authorList>
            <person name="Li L."/>
            <person name="Lin H.W."/>
        </authorList>
    </citation>
    <scope>NUCLEOTIDE SEQUENCE [LARGE SCALE GENOMIC DNA]</scope>
    <source>
        <strain evidence="3 4">LHW52907</strain>
    </source>
</reference>
<dbReference type="RefSeq" id="WP_117400162.1">
    <property type="nucleotide sequence ID" value="NZ_QVNQ01000004.1"/>
</dbReference>
<evidence type="ECO:0000313" key="4">
    <source>
        <dbReference type="Proteomes" id="UP000262882"/>
    </source>
</evidence>
<dbReference type="Proteomes" id="UP000262882">
    <property type="component" value="Unassembled WGS sequence"/>
</dbReference>
<proteinExistence type="predicted"/>
<dbReference type="OrthoDB" id="3482540at2"/>
<dbReference type="EMBL" id="QVNQ01000004">
    <property type="protein sequence ID" value="RFS84823.1"/>
    <property type="molecule type" value="Genomic_DNA"/>
</dbReference>
<dbReference type="AlphaFoldDB" id="A0A372GIA3"/>
<dbReference type="InterPro" id="IPR007278">
    <property type="entry name" value="DUF397"/>
</dbReference>
<feature type="domain" description="DUF397" evidence="2">
    <location>
        <begin position="10"/>
        <end position="62"/>
    </location>
</feature>
<evidence type="ECO:0000313" key="3">
    <source>
        <dbReference type="EMBL" id="RFS84823.1"/>
    </source>
</evidence>
<feature type="region of interest" description="Disordered" evidence="1">
    <location>
        <begin position="1"/>
        <end position="20"/>
    </location>
</feature>
<name>A0A372GIA3_9ACTN</name>